<sequence length="153" mass="15763">MTRSCTRLLATAAVSSLLGLAAAPSLAGNYAEGDPRPVPFASSTTRAAVSAEARQWLASAPTQGYAEGSPRPGPRVSANSRAAVAADTRLWIRSGLAAQQNGEAGADPSSPAYRQAAAEYARLRTSPAYGALIDELDSRSSSARAEEDGNSLR</sequence>
<accession>A0A3P3EQI2</accession>
<protein>
    <recommendedName>
        <fullName evidence="5">DUF4148 domain-containing protein</fullName>
    </recommendedName>
</protein>
<feature type="region of interest" description="Disordered" evidence="1">
    <location>
        <begin position="60"/>
        <end position="80"/>
    </location>
</feature>
<evidence type="ECO:0000313" key="4">
    <source>
        <dbReference type="Proteomes" id="UP000271590"/>
    </source>
</evidence>
<evidence type="ECO:0000256" key="1">
    <source>
        <dbReference type="SAM" id="MobiDB-lite"/>
    </source>
</evidence>
<evidence type="ECO:0008006" key="5">
    <source>
        <dbReference type="Google" id="ProtNLM"/>
    </source>
</evidence>
<gene>
    <name evidence="3" type="ORF">EH244_13295</name>
</gene>
<comment type="caution">
    <text evidence="3">The sequence shown here is derived from an EMBL/GenBank/DDBJ whole genome shotgun (WGS) entry which is preliminary data.</text>
</comment>
<dbReference type="AlphaFoldDB" id="A0A3P3EQI2"/>
<evidence type="ECO:0000256" key="2">
    <source>
        <dbReference type="SAM" id="SignalP"/>
    </source>
</evidence>
<feature type="signal peptide" evidence="2">
    <location>
        <begin position="1"/>
        <end position="27"/>
    </location>
</feature>
<organism evidence="3 4">
    <name type="scientific">Variovorax beijingensis</name>
    <dbReference type="NCBI Taxonomy" id="2496117"/>
    <lineage>
        <taxon>Bacteria</taxon>
        <taxon>Pseudomonadati</taxon>
        <taxon>Pseudomonadota</taxon>
        <taxon>Betaproteobacteria</taxon>
        <taxon>Burkholderiales</taxon>
        <taxon>Comamonadaceae</taxon>
        <taxon>Variovorax</taxon>
    </lineage>
</organism>
<feature type="chain" id="PRO_5018196906" description="DUF4148 domain-containing protein" evidence="2">
    <location>
        <begin position="28"/>
        <end position="153"/>
    </location>
</feature>
<keyword evidence="2" id="KW-0732">Signal</keyword>
<dbReference type="Proteomes" id="UP000271590">
    <property type="component" value="Unassembled WGS sequence"/>
</dbReference>
<feature type="region of interest" description="Disordered" evidence="1">
    <location>
        <begin position="134"/>
        <end position="153"/>
    </location>
</feature>
<dbReference type="RefSeq" id="WP_124958853.1">
    <property type="nucleotide sequence ID" value="NZ_RQXU01000006.1"/>
</dbReference>
<proteinExistence type="predicted"/>
<dbReference type="EMBL" id="RQXU01000006">
    <property type="protein sequence ID" value="RRH88595.1"/>
    <property type="molecule type" value="Genomic_DNA"/>
</dbReference>
<evidence type="ECO:0000313" key="3">
    <source>
        <dbReference type="EMBL" id="RRH88595.1"/>
    </source>
</evidence>
<reference evidence="3 4" key="1">
    <citation type="submission" date="2018-11" db="EMBL/GenBank/DDBJ databases">
        <title>The genome of Variovorax sp T529.</title>
        <authorList>
            <person name="Gao J."/>
        </authorList>
    </citation>
    <scope>NUCLEOTIDE SEQUENCE [LARGE SCALE GENOMIC DNA]</scope>
    <source>
        <strain evidence="3 4">T529</strain>
    </source>
</reference>
<name>A0A3P3EQI2_9BURK</name>